<evidence type="ECO:0000256" key="7">
    <source>
        <dbReference type="ARBA" id="ARBA00022963"/>
    </source>
</evidence>
<feature type="disulfide bond" evidence="12">
    <location>
        <begin position="95"/>
        <end position="155"/>
    </location>
</feature>
<evidence type="ECO:0000256" key="5">
    <source>
        <dbReference type="ARBA" id="ARBA00022801"/>
    </source>
</evidence>
<gene>
    <name evidence="16" type="ORF">M513_05328</name>
    <name evidence="17" type="ORF">M514_05328</name>
</gene>
<name>A0A085NQ68_9BILA</name>
<dbReference type="Proteomes" id="UP000030764">
    <property type="component" value="Unassembled WGS sequence"/>
</dbReference>
<dbReference type="PROSITE" id="PS00118">
    <property type="entry name" value="PA2_HIS"/>
    <property type="match status" value="1"/>
</dbReference>
<sequence>MSRQHAPMKVKLQDVRYWLALCLLLACGKRSYGSFGLRNIPDLLCNTGIGTSSLLNLGCMVECMLHIEPISRYVNYGCWCGFGGAGEPIDNIDRCCQSHDLCYDQALKKGSCTLWQLYTTWYWWRCTEGYPSCLDKQRTNCAAALCECDRQIALCLAKEPIPNEKPKCNRTTSGIADTVQRATVGSLRMAQLLYLARLAATTS</sequence>
<feature type="disulfide bond" evidence="12">
    <location>
        <begin position="80"/>
        <end position="96"/>
    </location>
</feature>
<dbReference type="InterPro" id="IPR033112">
    <property type="entry name" value="PLA2_Asp_AS"/>
</dbReference>
<dbReference type="GO" id="GO:0004623">
    <property type="term" value="F:phospholipase A2 activity"/>
    <property type="evidence" value="ECO:0007669"/>
    <property type="project" value="UniProtKB-EC"/>
</dbReference>
<evidence type="ECO:0000256" key="3">
    <source>
        <dbReference type="ARBA" id="ARBA00022525"/>
    </source>
</evidence>
<feature type="domain" description="Phospholipase A2-like central" evidence="15">
    <location>
        <begin position="53"/>
        <end position="169"/>
    </location>
</feature>
<dbReference type="PROSITE" id="PS51257">
    <property type="entry name" value="PROKAR_LIPOPROTEIN"/>
    <property type="match status" value="1"/>
</dbReference>
<evidence type="ECO:0000256" key="4">
    <source>
        <dbReference type="ARBA" id="ARBA00022723"/>
    </source>
</evidence>
<keyword evidence="18" id="KW-1185">Reference proteome</keyword>
<evidence type="ECO:0000313" key="17">
    <source>
        <dbReference type="EMBL" id="KFD71614.1"/>
    </source>
</evidence>
<feature type="binding site" evidence="11">
    <location>
        <position position="81"/>
    </location>
    <ligand>
        <name>Ca(2+)</name>
        <dbReference type="ChEBI" id="CHEBI:29108"/>
    </ligand>
</feature>
<keyword evidence="9 12" id="KW-1015">Disulfide bond</keyword>
<dbReference type="GO" id="GO:0016042">
    <property type="term" value="P:lipid catabolic process"/>
    <property type="evidence" value="ECO:0007669"/>
    <property type="project" value="UniProtKB-KW"/>
</dbReference>
<feature type="binding site" evidence="11">
    <location>
        <position position="100"/>
    </location>
    <ligand>
        <name>Ca(2+)</name>
        <dbReference type="ChEBI" id="CHEBI:29108"/>
    </ligand>
</feature>
<dbReference type="Gene3D" id="1.20.90.10">
    <property type="entry name" value="Phospholipase A2 domain"/>
    <property type="match status" value="1"/>
</dbReference>
<dbReference type="EMBL" id="KL363213">
    <property type="protein sequence ID" value="KFD53822.1"/>
    <property type="molecule type" value="Genomic_DNA"/>
</dbReference>
<feature type="active site" evidence="10">
    <location>
        <position position="99"/>
    </location>
</feature>
<dbReference type="PRINTS" id="PR00389">
    <property type="entry name" value="PHPHLIPASEA2"/>
</dbReference>
<protein>
    <recommendedName>
        <fullName evidence="2 14">Phospholipase A2</fullName>
        <ecNumber evidence="2 14">3.1.1.4</ecNumber>
    </recommendedName>
</protein>
<dbReference type="AlphaFoldDB" id="A0A085NQ68"/>
<organism evidence="17">
    <name type="scientific">Trichuris suis</name>
    <name type="common">pig whipworm</name>
    <dbReference type="NCBI Taxonomy" id="68888"/>
    <lineage>
        <taxon>Eukaryota</taxon>
        <taxon>Metazoa</taxon>
        <taxon>Ecdysozoa</taxon>
        <taxon>Nematoda</taxon>
        <taxon>Enoplea</taxon>
        <taxon>Dorylaimia</taxon>
        <taxon>Trichinellida</taxon>
        <taxon>Trichuridae</taxon>
        <taxon>Trichuris</taxon>
    </lineage>
</organism>
<dbReference type="Proteomes" id="UP000030758">
    <property type="component" value="Unassembled WGS sequence"/>
</dbReference>
<dbReference type="PROSITE" id="PS00119">
    <property type="entry name" value="PA2_ASP"/>
    <property type="match status" value="1"/>
</dbReference>
<evidence type="ECO:0000256" key="6">
    <source>
        <dbReference type="ARBA" id="ARBA00022837"/>
    </source>
</evidence>
<feature type="disulfide bond" evidence="12">
    <location>
        <begin position="133"/>
        <end position="146"/>
    </location>
</feature>
<feature type="signal peptide" evidence="14">
    <location>
        <begin position="1"/>
        <end position="33"/>
    </location>
</feature>
<comment type="catalytic activity">
    <reaction evidence="14">
        <text>a 1,2-diacyl-sn-glycero-3-phosphocholine + H2O = a 1-acyl-sn-glycero-3-phosphocholine + a fatty acid + H(+)</text>
        <dbReference type="Rhea" id="RHEA:15801"/>
        <dbReference type="ChEBI" id="CHEBI:15377"/>
        <dbReference type="ChEBI" id="CHEBI:15378"/>
        <dbReference type="ChEBI" id="CHEBI:28868"/>
        <dbReference type="ChEBI" id="CHEBI:57643"/>
        <dbReference type="ChEBI" id="CHEBI:58168"/>
        <dbReference type="EC" id="3.1.1.4"/>
    </reaction>
</comment>
<dbReference type="GO" id="GO:0050482">
    <property type="term" value="P:arachidonate secretion"/>
    <property type="evidence" value="ECO:0007669"/>
    <property type="project" value="InterPro"/>
</dbReference>
<evidence type="ECO:0000256" key="9">
    <source>
        <dbReference type="ARBA" id="ARBA00023157"/>
    </source>
</evidence>
<evidence type="ECO:0000313" key="16">
    <source>
        <dbReference type="EMBL" id="KFD53822.1"/>
    </source>
</evidence>
<reference evidence="17 18" key="1">
    <citation type="journal article" date="2014" name="Nat. Genet.">
        <title>Genome and transcriptome of the porcine whipworm Trichuris suis.</title>
        <authorList>
            <person name="Jex A.R."/>
            <person name="Nejsum P."/>
            <person name="Schwarz E.M."/>
            <person name="Hu L."/>
            <person name="Young N.D."/>
            <person name="Hall R.S."/>
            <person name="Korhonen P.K."/>
            <person name="Liao S."/>
            <person name="Thamsborg S."/>
            <person name="Xia J."/>
            <person name="Xu P."/>
            <person name="Wang S."/>
            <person name="Scheerlinck J.P."/>
            <person name="Hofmann A."/>
            <person name="Sternberg P.W."/>
            <person name="Wang J."/>
            <person name="Gasser R.B."/>
        </authorList>
    </citation>
    <scope>NUCLEOTIDE SEQUENCE [LARGE SCALE GENOMIC DNA]</scope>
    <source>
        <strain evidence="17">DCEP-RM93F</strain>
        <strain evidence="16">DCEP-RM93M</strain>
    </source>
</reference>
<evidence type="ECO:0000256" key="1">
    <source>
        <dbReference type="ARBA" id="ARBA00004613"/>
    </source>
</evidence>
<evidence type="ECO:0000256" key="13">
    <source>
        <dbReference type="RuleBase" id="RU003654"/>
    </source>
</evidence>
<keyword evidence="4 11" id="KW-0479">Metal-binding</keyword>
<dbReference type="SMART" id="SM00085">
    <property type="entry name" value="PA2c"/>
    <property type="match status" value="1"/>
</dbReference>
<dbReference type="GO" id="GO:0005576">
    <property type="term" value="C:extracellular region"/>
    <property type="evidence" value="ECO:0007669"/>
    <property type="project" value="UniProtKB-SubCell"/>
</dbReference>
<dbReference type="PANTHER" id="PTHR11716:SF47">
    <property type="entry name" value="PHOSPHOLIPASE A2-ALPHA"/>
    <property type="match status" value="1"/>
</dbReference>
<feature type="active site" evidence="10">
    <location>
        <position position="149"/>
    </location>
</feature>
<dbReference type="EC" id="3.1.1.4" evidence="2 14"/>
<evidence type="ECO:0000313" key="18">
    <source>
        <dbReference type="Proteomes" id="UP000030764"/>
    </source>
</evidence>
<dbReference type="SUPFAM" id="SSF48619">
    <property type="entry name" value="Phospholipase A2, PLA2"/>
    <property type="match status" value="1"/>
</dbReference>
<evidence type="ECO:0000256" key="14">
    <source>
        <dbReference type="RuleBase" id="RU361236"/>
    </source>
</evidence>
<keyword evidence="14" id="KW-0732">Signal</keyword>
<accession>A0A085NQ68</accession>
<keyword evidence="3 14" id="KW-0964">Secreted</keyword>
<comment type="cofactor">
    <cofactor evidence="11">
        <name>Ca(2+)</name>
        <dbReference type="ChEBI" id="CHEBI:29108"/>
    </cofactor>
    <text evidence="11">Binds 1 Ca(2+) ion per subunit.</text>
</comment>
<evidence type="ECO:0000256" key="2">
    <source>
        <dbReference type="ARBA" id="ARBA00013278"/>
    </source>
</evidence>
<dbReference type="PANTHER" id="PTHR11716">
    <property type="entry name" value="PHOSPHOLIPASE A2 FAMILY MEMBER"/>
    <property type="match status" value="1"/>
</dbReference>
<keyword evidence="8 14" id="KW-0443">Lipid metabolism</keyword>
<proteinExistence type="inferred from homology"/>
<dbReference type="Pfam" id="PF00068">
    <property type="entry name" value="Phospholip_A2_1"/>
    <property type="match status" value="1"/>
</dbReference>
<dbReference type="InterPro" id="IPR036444">
    <property type="entry name" value="PLipase_A2_dom_sf"/>
</dbReference>
<feature type="chain" id="PRO_5010393639" description="Phospholipase A2" evidence="14">
    <location>
        <begin position="34"/>
        <end position="203"/>
    </location>
</feature>
<dbReference type="InterPro" id="IPR001211">
    <property type="entry name" value="PLA2"/>
</dbReference>
<comment type="subcellular location">
    <subcellularLocation>
        <location evidence="1 14">Secreted</location>
    </subcellularLocation>
</comment>
<dbReference type="InterPro" id="IPR033113">
    <property type="entry name" value="PLA2_histidine"/>
</dbReference>
<feature type="disulfide bond" evidence="12">
    <location>
        <begin position="102"/>
        <end position="148"/>
    </location>
</feature>
<dbReference type="GO" id="GO:0005509">
    <property type="term" value="F:calcium ion binding"/>
    <property type="evidence" value="ECO:0007669"/>
    <property type="project" value="InterPro"/>
</dbReference>
<dbReference type="EMBL" id="KL367481">
    <property type="protein sequence ID" value="KFD71614.1"/>
    <property type="molecule type" value="Genomic_DNA"/>
</dbReference>
<comment type="similarity">
    <text evidence="13">Belongs to the phospholipase A2 family.</text>
</comment>
<dbReference type="GO" id="GO:0006644">
    <property type="term" value="P:phospholipid metabolic process"/>
    <property type="evidence" value="ECO:0007669"/>
    <property type="project" value="InterPro"/>
</dbReference>
<dbReference type="CDD" id="cd00125">
    <property type="entry name" value="PLA2c"/>
    <property type="match status" value="1"/>
</dbReference>
<keyword evidence="5 14" id="KW-0378">Hydrolase</keyword>
<evidence type="ECO:0000256" key="8">
    <source>
        <dbReference type="ARBA" id="ARBA00023098"/>
    </source>
</evidence>
<keyword evidence="7" id="KW-0442">Lipid degradation</keyword>
<feature type="binding site" evidence="11">
    <location>
        <position position="83"/>
    </location>
    <ligand>
        <name>Ca(2+)</name>
        <dbReference type="ChEBI" id="CHEBI:29108"/>
    </ligand>
</feature>
<feature type="disulfide bond" evidence="12">
    <location>
        <begin position="112"/>
        <end position="141"/>
    </location>
</feature>
<evidence type="ECO:0000256" key="12">
    <source>
        <dbReference type="PIRSR" id="PIRSR601211-3"/>
    </source>
</evidence>
<evidence type="ECO:0000259" key="15">
    <source>
        <dbReference type="SMART" id="SM00085"/>
    </source>
</evidence>
<dbReference type="InterPro" id="IPR016090">
    <property type="entry name" value="PLA2-like_dom"/>
</dbReference>
<evidence type="ECO:0000256" key="10">
    <source>
        <dbReference type="PIRSR" id="PIRSR601211-1"/>
    </source>
</evidence>
<keyword evidence="6 11" id="KW-0106">Calcium</keyword>
<evidence type="ECO:0000256" key="11">
    <source>
        <dbReference type="PIRSR" id="PIRSR601211-2"/>
    </source>
</evidence>